<dbReference type="GO" id="GO:0016226">
    <property type="term" value="P:iron-sulfur cluster assembly"/>
    <property type="evidence" value="ECO:0007669"/>
    <property type="project" value="InterPro"/>
</dbReference>
<organism evidence="7 8">
    <name type="scientific">Anaplasma centrale (strain Israel)</name>
    <name type="common">Anaplasma marginale subsp. centrale (strain Israel)</name>
    <dbReference type="NCBI Taxonomy" id="574556"/>
    <lineage>
        <taxon>Bacteria</taxon>
        <taxon>Pseudomonadati</taxon>
        <taxon>Pseudomonadota</taxon>
        <taxon>Alphaproteobacteria</taxon>
        <taxon>Rickettsiales</taxon>
        <taxon>Anaplasmataceae</taxon>
        <taxon>Anaplasma</taxon>
    </lineage>
</organism>
<dbReference type="InterPro" id="IPR033756">
    <property type="entry name" value="YlxH/NBP35"/>
</dbReference>
<evidence type="ECO:0000256" key="6">
    <source>
        <dbReference type="HAMAP-Rule" id="MF_02040"/>
    </source>
</evidence>
<dbReference type="RefSeq" id="WP_012880458.1">
    <property type="nucleotide sequence ID" value="NC_013532.1"/>
</dbReference>
<dbReference type="AlphaFoldDB" id="D1ATV0"/>
<dbReference type="KEGG" id="acn:ACIS_00324"/>
<sequence length="343" mass="36610">MFTEQDVRKILEKITDPETGNSVADVGKFSVTLNGSNVGVILDMPERVTKSWEQHFKAKCIREIQNGIAGVSSVTVALVRRGASNVPKVKIKGVSNTVLVVSGKGGVGKSTIATQIALSLVRCGYRVALVDADIYGPSIPHLLGADALAGIDHDGMIMPLKSFGLKSISIGNLVEDKNKAIVWRGPMLTKAIDKLMMGTNWGEIDYMIVDTPPGTGDVHISLAKFATTGAVVVSTPQRLSALQVMKTCNMLANLNIKLLGVVENMSYFFDDVSGCKTYVFGMGGAQDIAKLTGAPFLGDVRIDPEICKTSESRNPTVSSKDLLNAYDNITRNMLTSVGESVAT</sequence>
<dbReference type="EMBL" id="CP001759">
    <property type="protein sequence ID" value="ACZ48978.1"/>
    <property type="molecule type" value="Genomic_DNA"/>
</dbReference>
<dbReference type="eggNOG" id="COG0489">
    <property type="taxonomic scope" value="Bacteria"/>
</dbReference>
<dbReference type="InterPro" id="IPR027417">
    <property type="entry name" value="P-loop_NTPase"/>
</dbReference>
<dbReference type="GO" id="GO:0005524">
    <property type="term" value="F:ATP binding"/>
    <property type="evidence" value="ECO:0007669"/>
    <property type="project" value="UniProtKB-UniRule"/>
</dbReference>
<dbReference type="CDD" id="cd02037">
    <property type="entry name" value="Mrp_NBP35"/>
    <property type="match status" value="1"/>
</dbReference>
<dbReference type="GO" id="GO:0140663">
    <property type="term" value="F:ATP-dependent FeS chaperone activity"/>
    <property type="evidence" value="ECO:0007669"/>
    <property type="project" value="InterPro"/>
</dbReference>
<dbReference type="Gene3D" id="3.40.50.300">
    <property type="entry name" value="P-loop containing nucleotide triphosphate hydrolases"/>
    <property type="match status" value="1"/>
</dbReference>
<protein>
    <recommendedName>
        <fullName evidence="6">Iron-sulfur cluster carrier protein</fullName>
    </recommendedName>
</protein>
<keyword evidence="6" id="KW-0378">Hydrolase</keyword>
<dbReference type="PROSITE" id="PS01215">
    <property type="entry name" value="MRP"/>
    <property type="match status" value="1"/>
</dbReference>
<dbReference type="HAMAP" id="MF_02040">
    <property type="entry name" value="Mrp_NBP35"/>
    <property type="match status" value="1"/>
</dbReference>
<dbReference type="GO" id="GO:0016887">
    <property type="term" value="F:ATP hydrolysis activity"/>
    <property type="evidence" value="ECO:0007669"/>
    <property type="project" value="UniProtKB-UniRule"/>
</dbReference>
<keyword evidence="3 6" id="KW-0067">ATP-binding</keyword>
<evidence type="ECO:0000256" key="2">
    <source>
        <dbReference type="ARBA" id="ARBA00022741"/>
    </source>
</evidence>
<dbReference type="GO" id="GO:0051539">
    <property type="term" value="F:4 iron, 4 sulfur cluster binding"/>
    <property type="evidence" value="ECO:0007669"/>
    <property type="project" value="TreeGrafter"/>
</dbReference>
<gene>
    <name evidence="7" type="ordered locus">ACIS_00324</name>
</gene>
<keyword evidence="2 6" id="KW-0547">Nucleotide-binding</keyword>
<evidence type="ECO:0000256" key="3">
    <source>
        <dbReference type="ARBA" id="ARBA00022840"/>
    </source>
</evidence>
<dbReference type="SUPFAM" id="SSF117916">
    <property type="entry name" value="Fe-S cluster assembly (FSCA) domain-like"/>
    <property type="match status" value="1"/>
</dbReference>
<dbReference type="GO" id="GO:0046872">
    <property type="term" value="F:metal ion binding"/>
    <property type="evidence" value="ECO:0007669"/>
    <property type="project" value="UniProtKB-KW"/>
</dbReference>
<evidence type="ECO:0000313" key="7">
    <source>
        <dbReference type="EMBL" id="ACZ48978.1"/>
    </source>
</evidence>
<dbReference type="SUPFAM" id="SSF52540">
    <property type="entry name" value="P-loop containing nucleoside triphosphate hydrolases"/>
    <property type="match status" value="1"/>
</dbReference>
<dbReference type="InterPro" id="IPR019591">
    <property type="entry name" value="Mrp/NBP35_ATP-bd"/>
</dbReference>
<keyword evidence="1 6" id="KW-0479">Metal-binding</keyword>
<keyword evidence="4 6" id="KW-0408">Iron</keyword>
<dbReference type="HOGENOM" id="CLU_024839_0_0_5"/>
<proteinExistence type="inferred from homology"/>
<accession>D1ATV0</accession>
<comment type="function">
    <text evidence="6">Binds and transfers iron-sulfur (Fe-S) clusters to target apoproteins. Can hydrolyze ATP.</text>
</comment>
<dbReference type="InterPro" id="IPR034904">
    <property type="entry name" value="FSCA_dom_sf"/>
</dbReference>
<evidence type="ECO:0000256" key="4">
    <source>
        <dbReference type="ARBA" id="ARBA00023004"/>
    </source>
</evidence>
<evidence type="ECO:0000256" key="5">
    <source>
        <dbReference type="ARBA" id="ARBA00023014"/>
    </source>
</evidence>
<dbReference type="PANTHER" id="PTHR42961:SF2">
    <property type="entry name" value="IRON-SULFUR PROTEIN NUBPL"/>
    <property type="match status" value="1"/>
</dbReference>
<feature type="binding site" evidence="6">
    <location>
        <begin position="103"/>
        <end position="110"/>
    </location>
    <ligand>
        <name>ATP</name>
        <dbReference type="ChEBI" id="CHEBI:30616"/>
    </ligand>
</feature>
<evidence type="ECO:0000256" key="1">
    <source>
        <dbReference type="ARBA" id="ARBA00022723"/>
    </source>
</evidence>
<dbReference type="STRING" id="574556.ACIS_00324"/>
<dbReference type="Proteomes" id="UP000000630">
    <property type="component" value="Chromosome"/>
</dbReference>
<dbReference type="OrthoDB" id="9809679at2"/>
<dbReference type="Pfam" id="PF10609">
    <property type="entry name" value="ParA"/>
    <property type="match status" value="1"/>
</dbReference>
<dbReference type="PANTHER" id="PTHR42961">
    <property type="entry name" value="IRON-SULFUR PROTEIN NUBPL"/>
    <property type="match status" value="1"/>
</dbReference>
<reference evidence="7 8" key="1">
    <citation type="journal article" date="2010" name="J. Bacteriol.">
        <title>Complete genome sequence of Anaplasma marginale subsp. centrale.</title>
        <authorList>
            <person name="Herndon D.R."/>
            <person name="Palmer G.H."/>
            <person name="Shkap V."/>
            <person name="Knowles D.P. Jr."/>
            <person name="Brayton K.A."/>
        </authorList>
    </citation>
    <scope>NUCLEOTIDE SEQUENCE [LARGE SCALE GENOMIC DNA]</scope>
    <source>
        <strain evidence="7 8">Israel</strain>
    </source>
</reference>
<name>D1ATV0_ANACI</name>
<dbReference type="InterPro" id="IPR000808">
    <property type="entry name" value="Mrp-like_CS"/>
</dbReference>
<comment type="subunit">
    <text evidence="6">Homodimer.</text>
</comment>
<keyword evidence="8" id="KW-1185">Reference proteome</keyword>
<comment type="similarity">
    <text evidence="6">Belongs to the Mrp/NBP35 ATP-binding proteins family.</text>
</comment>
<dbReference type="InterPro" id="IPR044304">
    <property type="entry name" value="NUBPL-like"/>
</dbReference>
<evidence type="ECO:0000313" key="8">
    <source>
        <dbReference type="Proteomes" id="UP000000630"/>
    </source>
</evidence>
<keyword evidence="5 6" id="KW-0411">Iron-sulfur</keyword>